<evidence type="ECO:0000256" key="2">
    <source>
        <dbReference type="ARBA" id="ARBA00022842"/>
    </source>
</evidence>
<evidence type="ECO:0000256" key="3">
    <source>
        <dbReference type="ARBA" id="ARBA00023239"/>
    </source>
</evidence>
<accession>A0AB39UU55</accession>
<dbReference type="KEGG" id="tcd:AAIA72_12115"/>
<evidence type="ECO:0000256" key="1">
    <source>
        <dbReference type="ARBA" id="ARBA00022723"/>
    </source>
</evidence>
<dbReference type="Gene3D" id="3.20.20.120">
    <property type="entry name" value="Enolase-like C-terminal domain"/>
    <property type="match status" value="1"/>
</dbReference>
<dbReference type="InterPro" id="IPR029017">
    <property type="entry name" value="Enolase-like_N"/>
</dbReference>
<proteinExistence type="predicted"/>
<dbReference type="InterPro" id="IPR013342">
    <property type="entry name" value="Mandelate_racemase_C"/>
</dbReference>
<dbReference type="SUPFAM" id="SSF51604">
    <property type="entry name" value="Enolase C-terminal domain-like"/>
    <property type="match status" value="1"/>
</dbReference>
<dbReference type="InterPro" id="IPR018110">
    <property type="entry name" value="Mandel_Rmase/mucon_lact_enz_CS"/>
</dbReference>
<feature type="domain" description="Mandelate racemase/muconate lactonizing enzyme C-terminal" evidence="4">
    <location>
        <begin position="101"/>
        <end position="192"/>
    </location>
</feature>
<dbReference type="PANTHER" id="PTHR48073:SF2">
    <property type="entry name" value="O-SUCCINYLBENZOATE SYNTHASE"/>
    <property type="match status" value="1"/>
</dbReference>
<reference evidence="5" key="1">
    <citation type="submission" date="2024-05" db="EMBL/GenBank/DDBJ databases">
        <title>Genome sequencing of novel strain.</title>
        <authorList>
            <person name="Ganbat D."/>
            <person name="Ganbat S."/>
            <person name="Lee S.-J."/>
        </authorList>
    </citation>
    <scope>NUCLEOTIDE SEQUENCE</scope>
    <source>
        <strain evidence="5">SMD15-11</strain>
    </source>
</reference>
<dbReference type="PROSITE" id="PS00909">
    <property type="entry name" value="MR_MLE_2"/>
    <property type="match status" value="1"/>
</dbReference>
<keyword evidence="1" id="KW-0479">Metal-binding</keyword>
<dbReference type="GO" id="GO:0009063">
    <property type="term" value="P:amino acid catabolic process"/>
    <property type="evidence" value="ECO:0007669"/>
    <property type="project" value="InterPro"/>
</dbReference>
<dbReference type="Gene3D" id="3.30.390.10">
    <property type="entry name" value="Enolase-like, N-terminal domain"/>
    <property type="match status" value="1"/>
</dbReference>
<dbReference type="InterPro" id="IPR036849">
    <property type="entry name" value="Enolase-like_C_sf"/>
</dbReference>
<dbReference type="InterPro" id="IPR041338">
    <property type="entry name" value="OSBS_N"/>
</dbReference>
<dbReference type="SMART" id="SM00922">
    <property type="entry name" value="MR_MLE"/>
    <property type="match status" value="1"/>
</dbReference>
<dbReference type="GO" id="GO:0016829">
    <property type="term" value="F:lyase activity"/>
    <property type="evidence" value="ECO:0007669"/>
    <property type="project" value="UniProtKB-KW"/>
</dbReference>
<dbReference type="SUPFAM" id="SSF54826">
    <property type="entry name" value="Enolase N-terminal domain-like"/>
    <property type="match status" value="1"/>
</dbReference>
<evidence type="ECO:0000313" key="5">
    <source>
        <dbReference type="EMBL" id="XDT71547.1"/>
    </source>
</evidence>
<dbReference type="PANTHER" id="PTHR48073">
    <property type="entry name" value="O-SUCCINYLBENZOATE SYNTHASE-RELATED"/>
    <property type="match status" value="1"/>
</dbReference>
<dbReference type="Pfam" id="PF21508">
    <property type="entry name" value="MenC_N"/>
    <property type="match status" value="1"/>
</dbReference>
<organism evidence="5">
    <name type="scientific">Thermohahella caldifontis</name>
    <dbReference type="NCBI Taxonomy" id="3142973"/>
    <lineage>
        <taxon>Bacteria</taxon>
        <taxon>Pseudomonadati</taxon>
        <taxon>Pseudomonadota</taxon>
        <taxon>Gammaproteobacteria</taxon>
        <taxon>Oceanospirillales</taxon>
        <taxon>Hahellaceae</taxon>
        <taxon>Thermohahella</taxon>
    </lineage>
</organism>
<evidence type="ECO:0000259" key="4">
    <source>
        <dbReference type="SMART" id="SM00922"/>
    </source>
</evidence>
<name>A0AB39UU55_9GAMM</name>
<gene>
    <name evidence="5" type="ORF">AAIA72_12115</name>
</gene>
<dbReference type="GO" id="GO:0046872">
    <property type="term" value="F:metal ion binding"/>
    <property type="evidence" value="ECO:0007669"/>
    <property type="project" value="UniProtKB-KW"/>
</dbReference>
<dbReference type="AlphaFoldDB" id="A0AB39UU55"/>
<keyword evidence="3" id="KW-0456">Lyase</keyword>
<dbReference type="InterPro" id="IPR029065">
    <property type="entry name" value="Enolase_C-like"/>
</dbReference>
<protein>
    <submittedName>
        <fullName evidence="5">Enolase C-terminal domain-like protein</fullName>
    </submittedName>
</protein>
<dbReference type="RefSeq" id="WP_369600583.1">
    <property type="nucleotide sequence ID" value="NZ_CP154858.1"/>
</dbReference>
<sequence length="305" mass="33196">MTPDRSLWRYRIPCRQPLPLPAGPLTVREGLVLVEQDRFGQVRAAAEAAPLPGFSGETLDEVSAALGQALARTGQWPPASPLPSVQWALRTLRTGAGMIPADTDVPVAGFGRHRDSGIIKVKLGPDLQDNRHRISQALATGARLRLDANRQLDVRQALTLFSALSPDRVDGVEEPCAGLEESLRVCQRTGLPLWLDESTRECPPDELLRILAGMGADARAIAAVVLKPMLLGDALDAWLEAAGQARWRVILSSTYESPVGLAALRHLAARIAPDDVHGLDTAHLFACTLPWPPEPGLYWRRLWPQ</sequence>
<dbReference type="EMBL" id="CP154858">
    <property type="protein sequence ID" value="XDT71547.1"/>
    <property type="molecule type" value="Genomic_DNA"/>
</dbReference>
<dbReference type="Pfam" id="PF13378">
    <property type="entry name" value="MR_MLE_C"/>
    <property type="match status" value="1"/>
</dbReference>
<keyword evidence="2" id="KW-0460">Magnesium</keyword>